<keyword evidence="7" id="KW-1015">Disulfide bond</keyword>
<keyword evidence="3 11" id="KW-0812">Transmembrane</keyword>
<dbReference type="Gene3D" id="1.20.1070.10">
    <property type="entry name" value="Rhodopsin 7-helix transmembrane proteins"/>
    <property type="match status" value="1"/>
</dbReference>
<feature type="transmembrane region" description="Helical" evidence="11">
    <location>
        <begin position="259"/>
        <end position="278"/>
    </location>
</feature>
<dbReference type="AlphaFoldDB" id="A0A815Z2B2"/>
<evidence type="ECO:0000259" key="12">
    <source>
        <dbReference type="PROSITE" id="PS50262"/>
    </source>
</evidence>
<proteinExistence type="predicted"/>
<feature type="domain" description="G-protein coupled receptors family 1 profile" evidence="12">
    <location>
        <begin position="2"/>
        <end position="172"/>
    </location>
</feature>
<evidence type="ECO:0000256" key="10">
    <source>
        <dbReference type="ARBA" id="ARBA00023224"/>
    </source>
</evidence>
<gene>
    <name evidence="13" type="ORF">XAT740_LOCUS45324</name>
</gene>
<dbReference type="SUPFAM" id="SSF81321">
    <property type="entry name" value="Family A G protein-coupled receptor-like"/>
    <property type="match status" value="1"/>
</dbReference>
<accession>A0A815Z2B2</accession>
<dbReference type="Pfam" id="PF00001">
    <property type="entry name" value="7tm_1"/>
    <property type="match status" value="1"/>
</dbReference>
<reference evidence="13" key="1">
    <citation type="submission" date="2021-02" db="EMBL/GenBank/DDBJ databases">
        <authorList>
            <person name="Nowell W R."/>
        </authorList>
    </citation>
    <scope>NUCLEOTIDE SEQUENCE</scope>
</reference>
<dbReference type="GO" id="GO:0004930">
    <property type="term" value="F:G protein-coupled receptor activity"/>
    <property type="evidence" value="ECO:0007669"/>
    <property type="project" value="UniProtKB-KW"/>
</dbReference>
<dbReference type="InterPro" id="IPR000276">
    <property type="entry name" value="GPCR_Rhodpsn"/>
</dbReference>
<comment type="caution">
    <text evidence="13">The sequence shown here is derived from an EMBL/GenBank/DDBJ whole genome shotgun (WGS) entry which is preliminary data.</text>
</comment>
<keyword evidence="2" id="KW-1003">Cell membrane</keyword>
<keyword evidence="10" id="KW-0807">Transducer</keyword>
<keyword evidence="8" id="KW-0675">Receptor</keyword>
<evidence type="ECO:0000256" key="6">
    <source>
        <dbReference type="ARBA" id="ARBA00023136"/>
    </source>
</evidence>
<evidence type="ECO:0000256" key="7">
    <source>
        <dbReference type="ARBA" id="ARBA00023157"/>
    </source>
</evidence>
<dbReference type="PROSITE" id="PS50262">
    <property type="entry name" value="G_PROTEIN_RECEP_F1_2"/>
    <property type="match status" value="1"/>
</dbReference>
<evidence type="ECO:0000256" key="3">
    <source>
        <dbReference type="ARBA" id="ARBA00022692"/>
    </source>
</evidence>
<dbReference type="Proteomes" id="UP000663828">
    <property type="component" value="Unassembled WGS sequence"/>
</dbReference>
<evidence type="ECO:0000256" key="5">
    <source>
        <dbReference type="ARBA" id="ARBA00023040"/>
    </source>
</evidence>
<sequence>MMNMLGVGTFHRRATQNAGSGFYLLISSYFGLMTSLSLSVKLIFLFINNQGNVSCALIEFIIKWSLTSCECLNACVAIERTLAVNLRTKFSRIKSKRVAKRISIVVPMVVGVICSPELIYRRMVVDTTDETNWCVFTLNADQPKLLNFYSALNICLFLIPLTINLICSVGIIVGTGLLKQKTITSAEDTRRSTNINLNFTRINRNFLNQMKGKTIKAQIIKHKHILVAPILLAIFAVPRLVFAFIFVCSKLDRFPFLTLPSYLIGFLPSMSLLFAFILPSDVYRSAALAFIKSIIPAYFQNYFFLFRQR</sequence>
<evidence type="ECO:0000256" key="2">
    <source>
        <dbReference type="ARBA" id="ARBA00022475"/>
    </source>
</evidence>
<keyword evidence="6 11" id="KW-0472">Membrane</keyword>
<feature type="transmembrane region" description="Helical" evidence="11">
    <location>
        <begin position="225"/>
        <end position="247"/>
    </location>
</feature>
<name>A0A815Z2B2_ADIRI</name>
<keyword evidence="4 11" id="KW-1133">Transmembrane helix</keyword>
<evidence type="ECO:0000313" key="14">
    <source>
        <dbReference type="Proteomes" id="UP000663828"/>
    </source>
</evidence>
<dbReference type="GO" id="GO:0005886">
    <property type="term" value="C:plasma membrane"/>
    <property type="evidence" value="ECO:0007669"/>
    <property type="project" value="UniProtKB-SubCell"/>
</dbReference>
<evidence type="ECO:0000256" key="1">
    <source>
        <dbReference type="ARBA" id="ARBA00004651"/>
    </source>
</evidence>
<comment type="subcellular location">
    <subcellularLocation>
        <location evidence="1">Cell membrane</location>
        <topology evidence="1">Multi-pass membrane protein</topology>
    </subcellularLocation>
</comment>
<evidence type="ECO:0000256" key="11">
    <source>
        <dbReference type="SAM" id="Phobius"/>
    </source>
</evidence>
<feature type="transmembrane region" description="Helical" evidence="11">
    <location>
        <begin position="102"/>
        <end position="120"/>
    </location>
</feature>
<dbReference type="PANTHER" id="PTHR24234">
    <property type="entry name" value="LYSOPHOSPHATIDIC ACID RECEPTOR 5/SPHINGOSYLPHOSPHORYLCHOLINE RECEPTOR"/>
    <property type="match status" value="1"/>
</dbReference>
<protein>
    <recommendedName>
        <fullName evidence="12">G-protein coupled receptors family 1 profile domain-containing protein</fullName>
    </recommendedName>
</protein>
<dbReference type="EMBL" id="CAJNOR010005896">
    <property type="protein sequence ID" value="CAF1579319.1"/>
    <property type="molecule type" value="Genomic_DNA"/>
</dbReference>
<feature type="transmembrane region" description="Helical" evidence="11">
    <location>
        <begin position="148"/>
        <end position="173"/>
    </location>
</feature>
<evidence type="ECO:0000256" key="9">
    <source>
        <dbReference type="ARBA" id="ARBA00023180"/>
    </source>
</evidence>
<evidence type="ECO:0000256" key="8">
    <source>
        <dbReference type="ARBA" id="ARBA00023170"/>
    </source>
</evidence>
<evidence type="ECO:0000256" key="4">
    <source>
        <dbReference type="ARBA" id="ARBA00022989"/>
    </source>
</evidence>
<keyword evidence="5" id="KW-0297">G-protein coupled receptor</keyword>
<dbReference type="InterPro" id="IPR017452">
    <property type="entry name" value="GPCR_Rhodpsn_7TM"/>
</dbReference>
<evidence type="ECO:0000313" key="13">
    <source>
        <dbReference type="EMBL" id="CAF1579319.1"/>
    </source>
</evidence>
<keyword evidence="9" id="KW-0325">Glycoprotein</keyword>
<organism evidence="13 14">
    <name type="scientific">Adineta ricciae</name>
    <name type="common">Rotifer</name>
    <dbReference type="NCBI Taxonomy" id="249248"/>
    <lineage>
        <taxon>Eukaryota</taxon>
        <taxon>Metazoa</taxon>
        <taxon>Spiralia</taxon>
        <taxon>Gnathifera</taxon>
        <taxon>Rotifera</taxon>
        <taxon>Eurotatoria</taxon>
        <taxon>Bdelloidea</taxon>
        <taxon>Adinetida</taxon>
        <taxon>Adinetidae</taxon>
        <taxon>Adineta</taxon>
    </lineage>
</organism>
<keyword evidence="14" id="KW-1185">Reference proteome</keyword>
<feature type="transmembrane region" description="Helical" evidence="11">
    <location>
        <begin position="20"/>
        <end position="47"/>
    </location>
</feature>